<evidence type="ECO:0000256" key="1">
    <source>
        <dbReference type="ARBA" id="ARBA00007452"/>
    </source>
</evidence>
<dbReference type="InterPro" id="IPR022572">
    <property type="entry name" value="DNA_rep/recomb_RecO_N"/>
</dbReference>
<dbReference type="STRING" id="1842532.A7E78_08690"/>
<dbReference type="NCBIfam" id="TIGR00613">
    <property type="entry name" value="reco"/>
    <property type="match status" value="1"/>
</dbReference>
<dbReference type="OrthoDB" id="9780797at2"/>
<gene>
    <name evidence="7" type="primary">recO</name>
    <name evidence="9" type="ORF">A7E78_08690</name>
</gene>
<dbReference type="GO" id="GO:0006310">
    <property type="term" value="P:DNA recombination"/>
    <property type="evidence" value="ECO:0007669"/>
    <property type="project" value="UniProtKB-UniRule"/>
</dbReference>
<comment type="similarity">
    <text evidence="1 7">Belongs to the RecO family.</text>
</comment>
<evidence type="ECO:0000256" key="2">
    <source>
        <dbReference type="ARBA" id="ARBA00021310"/>
    </source>
</evidence>
<protein>
    <recommendedName>
        <fullName evidence="2 7">DNA repair protein RecO</fullName>
    </recommendedName>
    <alternativeName>
        <fullName evidence="6 7">Recombination protein O</fullName>
    </alternativeName>
</protein>
<feature type="domain" description="DNA replication/recombination mediator RecO N-terminal" evidence="8">
    <location>
        <begin position="1"/>
        <end position="80"/>
    </location>
</feature>
<reference evidence="9 10" key="1">
    <citation type="journal article" date="2017" name="Genome Announc.">
        <title>Complete Genome Sequences of Two Acetylene-Fermenting Pelobacter acetylenicus Strains.</title>
        <authorList>
            <person name="Sutton J.M."/>
            <person name="Baesman S.M."/>
            <person name="Fierst J.L."/>
            <person name="Poret-Peterson A.T."/>
            <person name="Oremland R.S."/>
            <person name="Dunlap D.S."/>
            <person name="Akob D.M."/>
        </authorList>
    </citation>
    <scope>NUCLEOTIDE SEQUENCE [LARGE SCALE GENOMIC DNA]</scope>
    <source>
        <strain evidence="9 10">SFB93</strain>
    </source>
</reference>
<proteinExistence type="inferred from homology"/>
<organism evidence="9 10">
    <name type="scientific">Syntrophotalea acetylenivorans</name>
    <dbReference type="NCBI Taxonomy" id="1842532"/>
    <lineage>
        <taxon>Bacteria</taxon>
        <taxon>Pseudomonadati</taxon>
        <taxon>Thermodesulfobacteriota</taxon>
        <taxon>Desulfuromonadia</taxon>
        <taxon>Desulfuromonadales</taxon>
        <taxon>Syntrophotaleaceae</taxon>
        <taxon>Syntrophotalea</taxon>
    </lineage>
</organism>
<keyword evidence="4 7" id="KW-0233">DNA recombination</keyword>
<comment type="function">
    <text evidence="7">Involved in DNA repair and RecF pathway recombination.</text>
</comment>
<dbReference type="InterPro" id="IPR003717">
    <property type="entry name" value="RecO"/>
</dbReference>
<accession>A0A1L3GPS1</accession>
<evidence type="ECO:0000256" key="3">
    <source>
        <dbReference type="ARBA" id="ARBA00022763"/>
    </source>
</evidence>
<dbReference type="GO" id="GO:0006302">
    <property type="term" value="P:double-strand break repair"/>
    <property type="evidence" value="ECO:0007669"/>
    <property type="project" value="TreeGrafter"/>
</dbReference>
<dbReference type="PANTHER" id="PTHR33991:SF1">
    <property type="entry name" value="DNA REPAIR PROTEIN RECO"/>
    <property type="match status" value="1"/>
</dbReference>
<evidence type="ECO:0000256" key="7">
    <source>
        <dbReference type="HAMAP-Rule" id="MF_00201"/>
    </source>
</evidence>
<keyword evidence="5 7" id="KW-0234">DNA repair</keyword>
<sequence length="258" mass="28365">MQQQNSEAIILHHLDYKDADRIVTCFSLEQGLLKGFARNARKSRKRFGTALEPFSQVRLHWTDKAGSDMVFLQEAELIDLRSGLRKDIGALALASYGCELVEGLFGEQQVQSEVFHLLQAFLDHLAKKGLSLEARLLFELRLLALAGYAPHFLHCAACNVALDGDQAAFSAKAGGCLCLDCASPSVPLKVSVMTFGTLGRSLQSPLTLFEGFRFSERTLTEGGKVLADALRQHLSRPPKSLSFMEQMLVGKARVAAIR</sequence>
<dbReference type="Proteomes" id="UP000182517">
    <property type="component" value="Chromosome"/>
</dbReference>
<evidence type="ECO:0000256" key="6">
    <source>
        <dbReference type="ARBA" id="ARBA00033409"/>
    </source>
</evidence>
<evidence type="ECO:0000313" key="9">
    <source>
        <dbReference type="EMBL" id="APG27905.1"/>
    </source>
</evidence>
<evidence type="ECO:0000256" key="5">
    <source>
        <dbReference type="ARBA" id="ARBA00023204"/>
    </source>
</evidence>
<dbReference type="RefSeq" id="WP_072283868.1">
    <property type="nucleotide sequence ID" value="NZ_CP015519.1"/>
</dbReference>
<dbReference type="PANTHER" id="PTHR33991">
    <property type="entry name" value="DNA REPAIR PROTEIN RECO"/>
    <property type="match status" value="1"/>
</dbReference>
<dbReference type="KEGG" id="pef:A7E78_08690"/>
<evidence type="ECO:0000313" key="10">
    <source>
        <dbReference type="Proteomes" id="UP000182517"/>
    </source>
</evidence>
<dbReference type="SUPFAM" id="SSF57863">
    <property type="entry name" value="ArfGap/RecO-like zinc finger"/>
    <property type="match status" value="1"/>
</dbReference>
<dbReference type="Gene3D" id="2.40.50.140">
    <property type="entry name" value="Nucleic acid-binding proteins"/>
    <property type="match status" value="1"/>
</dbReference>
<dbReference type="InterPro" id="IPR042242">
    <property type="entry name" value="RecO_C"/>
</dbReference>
<evidence type="ECO:0000259" key="8">
    <source>
        <dbReference type="Pfam" id="PF11967"/>
    </source>
</evidence>
<dbReference type="EMBL" id="CP015519">
    <property type="protein sequence ID" value="APG27905.1"/>
    <property type="molecule type" value="Genomic_DNA"/>
</dbReference>
<keyword evidence="3 7" id="KW-0227">DNA damage</keyword>
<keyword evidence="10" id="KW-1185">Reference proteome</keyword>
<dbReference type="InterPro" id="IPR037278">
    <property type="entry name" value="ARFGAP/RecO"/>
</dbReference>
<dbReference type="AlphaFoldDB" id="A0A1L3GPS1"/>
<dbReference type="SUPFAM" id="SSF50249">
    <property type="entry name" value="Nucleic acid-binding proteins"/>
    <property type="match status" value="1"/>
</dbReference>
<dbReference type="InterPro" id="IPR012340">
    <property type="entry name" value="NA-bd_OB-fold"/>
</dbReference>
<name>A0A1L3GPS1_9BACT</name>
<dbReference type="Pfam" id="PF11967">
    <property type="entry name" value="RecO_N"/>
    <property type="match status" value="1"/>
</dbReference>
<evidence type="ECO:0000256" key="4">
    <source>
        <dbReference type="ARBA" id="ARBA00023172"/>
    </source>
</evidence>
<dbReference type="Gene3D" id="1.20.1440.120">
    <property type="entry name" value="Recombination protein O, C-terminal domain"/>
    <property type="match status" value="1"/>
</dbReference>
<dbReference type="HAMAP" id="MF_00201">
    <property type="entry name" value="RecO"/>
    <property type="match status" value="1"/>
</dbReference>
<dbReference type="Pfam" id="PF02565">
    <property type="entry name" value="RecO_C"/>
    <property type="match status" value="1"/>
</dbReference>
<dbReference type="GO" id="GO:0043590">
    <property type="term" value="C:bacterial nucleoid"/>
    <property type="evidence" value="ECO:0007669"/>
    <property type="project" value="TreeGrafter"/>
</dbReference>